<sequence length="81" mass="8348">MQCIAAGFGHVGEAVPSLADVNLGGDDAVKDDSADLVFADRLDGDSEAAGVFVFGGQRRFDRGVADEAGQFNGAGFRIGDR</sequence>
<organism evidence="1 2">
    <name type="scientific">Roseiconus nitratireducens</name>
    <dbReference type="NCBI Taxonomy" id="2605748"/>
    <lineage>
        <taxon>Bacteria</taxon>
        <taxon>Pseudomonadati</taxon>
        <taxon>Planctomycetota</taxon>
        <taxon>Planctomycetia</taxon>
        <taxon>Pirellulales</taxon>
        <taxon>Pirellulaceae</taxon>
        <taxon>Roseiconus</taxon>
    </lineage>
</organism>
<name>A0A5M6D4L3_9BACT</name>
<evidence type="ECO:0000313" key="1">
    <source>
        <dbReference type="EMBL" id="KAA5541530.1"/>
    </source>
</evidence>
<keyword evidence="2" id="KW-1185">Reference proteome</keyword>
<comment type="caution">
    <text evidence="1">The sequence shown here is derived from an EMBL/GenBank/DDBJ whole genome shotgun (WGS) entry which is preliminary data.</text>
</comment>
<dbReference type="RefSeq" id="WP_150077918.1">
    <property type="nucleotide sequence ID" value="NZ_VWOX01000010.1"/>
</dbReference>
<dbReference type="AlphaFoldDB" id="A0A5M6D4L3"/>
<gene>
    <name evidence="1" type="ORF">FYK55_18410</name>
</gene>
<evidence type="ECO:0000313" key="2">
    <source>
        <dbReference type="Proteomes" id="UP000324479"/>
    </source>
</evidence>
<reference evidence="1 2" key="1">
    <citation type="submission" date="2019-08" db="EMBL/GenBank/DDBJ databases">
        <authorList>
            <person name="Dhanesh K."/>
            <person name="Kumar G."/>
            <person name="Sasikala C."/>
            <person name="Venkata Ramana C."/>
        </authorList>
    </citation>
    <scope>NUCLEOTIDE SEQUENCE [LARGE SCALE GENOMIC DNA]</scope>
    <source>
        <strain evidence="1 2">JC645</strain>
    </source>
</reference>
<accession>A0A5M6D4L3</accession>
<dbReference type="Proteomes" id="UP000324479">
    <property type="component" value="Unassembled WGS sequence"/>
</dbReference>
<proteinExistence type="predicted"/>
<protein>
    <submittedName>
        <fullName evidence="1">Uncharacterized protein</fullName>
    </submittedName>
</protein>
<dbReference type="EMBL" id="VWOX01000010">
    <property type="protein sequence ID" value="KAA5541530.1"/>
    <property type="molecule type" value="Genomic_DNA"/>
</dbReference>